<feature type="chain" id="PRO_5046006036" evidence="3">
    <location>
        <begin position="35"/>
        <end position="317"/>
    </location>
</feature>
<feature type="region of interest" description="Disordered" evidence="2">
    <location>
        <begin position="232"/>
        <end position="317"/>
    </location>
</feature>
<keyword evidence="1" id="KW-0040">ANK repeat</keyword>
<dbReference type="EMBL" id="JBHSBV010000001">
    <property type="protein sequence ID" value="MFC4199584.1"/>
    <property type="molecule type" value="Genomic_DNA"/>
</dbReference>
<dbReference type="Pfam" id="PF12796">
    <property type="entry name" value="Ank_2"/>
    <property type="match status" value="1"/>
</dbReference>
<proteinExistence type="predicted"/>
<gene>
    <name evidence="4" type="ORF">ACFOY1_01340</name>
</gene>
<feature type="compositionally biased region" description="Polar residues" evidence="2">
    <location>
        <begin position="299"/>
        <end position="317"/>
    </location>
</feature>
<evidence type="ECO:0000313" key="5">
    <source>
        <dbReference type="Proteomes" id="UP001595848"/>
    </source>
</evidence>
<protein>
    <submittedName>
        <fullName evidence="4">Ankyrin repeat domain-containing protein</fullName>
    </submittedName>
</protein>
<feature type="repeat" description="ANK" evidence="1">
    <location>
        <begin position="165"/>
        <end position="197"/>
    </location>
</feature>
<feature type="repeat" description="ANK" evidence="1">
    <location>
        <begin position="132"/>
        <end position="164"/>
    </location>
</feature>
<accession>A0ABV8NUV8</accession>
<dbReference type="RefSeq" id="WP_217962729.1">
    <property type="nucleotide sequence ID" value="NZ_JAHTBN010000001.1"/>
</dbReference>
<feature type="signal peptide" evidence="3">
    <location>
        <begin position="1"/>
        <end position="34"/>
    </location>
</feature>
<dbReference type="PROSITE" id="PS50297">
    <property type="entry name" value="ANK_REP_REGION"/>
    <property type="match status" value="2"/>
</dbReference>
<comment type="caution">
    <text evidence="4">The sequence shown here is derived from an EMBL/GenBank/DDBJ whole genome shotgun (WGS) entry which is preliminary data.</text>
</comment>
<evidence type="ECO:0000256" key="2">
    <source>
        <dbReference type="SAM" id="MobiDB-lite"/>
    </source>
</evidence>
<reference evidence="5" key="1">
    <citation type="journal article" date="2019" name="Int. J. Syst. Evol. Microbiol.">
        <title>The Global Catalogue of Microorganisms (GCM) 10K type strain sequencing project: providing services to taxonomists for standard genome sequencing and annotation.</title>
        <authorList>
            <consortium name="The Broad Institute Genomics Platform"/>
            <consortium name="The Broad Institute Genome Sequencing Center for Infectious Disease"/>
            <person name="Wu L."/>
            <person name="Ma J."/>
        </authorList>
    </citation>
    <scope>NUCLEOTIDE SEQUENCE [LARGE SCALE GENOMIC DNA]</scope>
    <source>
        <strain evidence="5">LMG 24813</strain>
    </source>
</reference>
<dbReference type="InterPro" id="IPR002110">
    <property type="entry name" value="Ankyrin_rpt"/>
</dbReference>
<evidence type="ECO:0000313" key="4">
    <source>
        <dbReference type="EMBL" id="MFC4199584.1"/>
    </source>
</evidence>
<keyword evidence="5" id="KW-1185">Reference proteome</keyword>
<dbReference type="Proteomes" id="UP001595848">
    <property type="component" value="Unassembled WGS sequence"/>
</dbReference>
<dbReference type="SMART" id="SM00248">
    <property type="entry name" value="ANK"/>
    <property type="match status" value="3"/>
</dbReference>
<feature type="compositionally biased region" description="Low complexity" evidence="2">
    <location>
        <begin position="254"/>
        <end position="282"/>
    </location>
</feature>
<keyword evidence="3" id="KW-0732">Signal</keyword>
<dbReference type="PROSITE" id="PS50088">
    <property type="entry name" value="ANK_REPEAT"/>
    <property type="match status" value="2"/>
</dbReference>
<evidence type="ECO:0000256" key="1">
    <source>
        <dbReference type="PROSITE-ProRule" id="PRU00023"/>
    </source>
</evidence>
<name>A0ABV8NUV8_9BURK</name>
<evidence type="ECO:0000256" key="3">
    <source>
        <dbReference type="SAM" id="SignalP"/>
    </source>
</evidence>
<sequence length="317" mass="32565">MNIYRNSYAAIAKTGWRKAMLVCAGLALCAAAHAAAPANWWVDITNDRADDIKALLVQGADPNVVNGKGQPSIMQAVRDGAWHVYDVLAADSRTKVNVTNVNNETPLMYLSVVGQTRRAEALIARGAKVNRLGWTPLQYAASKGHLDTVQMLVAHHAIIDAPSPDGTTALMMAAFSGSQPVVQYLLDQGAVPIVQNMGGHDAADWARLGKHEKLADKLHALIQKTLAERAAQHAHDVAGQAPGAGAPGAGGEAGATTVPGGAAVTPDTAAPGPATSGTGAAGREAPSAQQAAPGGDSGGSTAKYFNSEDNNSQPVAH</sequence>
<dbReference type="PANTHER" id="PTHR24157:SF3">
    <property type="entry name" value="ANKYRIN REPEAT, SAM AND BASIC LEUCINE ZIPPER DOMAIN-CONTAINING PROTEIN 1"/>
    <property type="match status" value="1"/>
</dbReference>
<dbReference type="PANTHER" id="PTHR24157">
    <property type="entry name" value="ANKYRIN REPEAT, SAM AND BASIC LEUCINE ZIPPER DOMAIN-CONTAINING PROTEIN 1"/>
    <property type="match status" value="1"/>
</dbReference>
<organism evidence="4 5">
    <name type="scientific">Candidimonas humi</name>
    <dbReference type="NCBI Taxonomy" id="683355"/>
    <lineage>
        <taxon>Bacteria</taxon>
        <taxon>Pseudomonadati</taxon>
        <taxon>Pseudomonadota</taxon>
        <taxon>Betaproteobacteria</taxon>
        <taxon>Burkholderiales</taxon>
        <taxon>Alcaligenaceae</taxon>
        <taxon>Candidimonas</taxon>
    </lineage>
</organism>